<gene>
    <name evidence="1" type="primary">csb2</name>
    <name evidence="1" type="ORF">ABSH63_14815</name>
</gene>
<dbReference type="Pfam" id="PF09609">
    <property type="entry name" value="Cas_GSU0054"/>
    <property type="match status" value="1"/>
</dbReference>
<dbReference type="Proteomes" id="UP001465331">
    <property type="component" value="Unassembled WGS sequence"/>
</dbReference>
<reference evidence="1 2" key="1">
    <citation type="submission" date="2024-06" db="EMBL/GenBank/DDBJ databases">
        <authorList>
            <person name="Li Z."/>
            <person name="Jiang Y."/>
        </authorList>
    </citation>
    <scope>NUCLEOTIDE SEQUENCE [LARGE SCALE GENOMIC DNA]</scope>
    <source>
        <strain evidence="1 2">HSW-8</strain>
    </source>
</reference>
<proteinExistence type="predicted"/>
<name>A0ABV2ADE8_9GAMM</name>
<accession>A0ABV2ADE8</accession>
<dbReference type="EMBL" id="JBEPIJ010000026">
    <property type="protein sequence ID" value="MES0875271.1"/>
    <property type="molecule type" value="Genomic_DNA"/>
</dbReference>
<dbReference type="RefSeq" id="WP_352890759.1">
    <property type="nucleotide sequence ID" value="NZ_JBEPIJ010000026.1"/>
</dbReference>
<comment type="caution">
    <text evidence="1">The sequence shown here is derived from an EMBL/GenBank/DDBJ whole genome shotgun (WGS) entry which is preliminary data.</text>
</comment>
<evidence type="ECO:0000313" key="1">
    <source>
        <dbReference type="EMBL" id="MES0875271.1"/>
    </source>
</evidence>
<organism evidence="1 2">
    <name type="scientific">Sinimarinibacterium thermocellulolyticum</name>
    <dbReference type="NCBI Taxonomy" id="3170016"/>
    <lineage>
        <taxon>Bacteria</taxon>
        <taxon>Pseudomonadati</taxon>
        <taxon>Pseudomonadota</taxon>
        <taxon>Gammaproteobacteria</taxon>
        <taxon>Nevskiales</taxon>
        <taxon>Nevskiaceae</taxon>
        <taxon>Sinimarinibacterium</taxon>
    </lineage>
</organism>
<sequence length="527" mass="58414">MPLAIRVQFLAGYSGREWPPSPARLFKALVASARSGWAQSNRKAIDDSLRVLEQQGRIENTKLPEIVTPHAKQRPARQRRFIPNNSKNWPSERKFNPVKGIDLDEEPLAGWEVGWDGKAERHVADIEMPHTVWYWWPDVDASHVPIIRDVARRVPSVGKGEDLAILDATDAKPPDGAVRWQPASTGASLEVPEAGCLDVCDALFARDRNELPLSAAGVRAVTYASDTRAADRDVPTFVLGLWRNGKRCSWDARLLRQVVGPVRHLLDEVRAEVVDMLARGPSDRPAMEALVRRVLVGHDESDKPVSEPHLAVLPLPSVLGPYPDGRVRRIALADFGGGDDPTRRAIVEMAQVLLHGRELRDNGRGTGVILDTEPDGQWLRAITKRSRTWVTVTPLVQQAKELTRDEWKRLIEARRNVKNEPAKAAARELHLQKRRRELVERSVRQAIAGREASIESIEVVAGGPLAGVHIAKHYRANGYLGETPKLHVRVTFDRPVAGPIAIGRGRHVGFGVLWPVDAMAVHVGVAS</sequence>
<dbReference type="NCBIfam" id="TIGR02165">
    <property type="entry name" value="cas5_6_GSU0054"/>
    <property type="match status" value="1"/>
</dbReference>
<dbReference type="InterPro" id="IPR019089">
    <property type="entry name" value="Cas_GSU0054"/>
</dbReference>
<keyword evidence="2" id="KW-1185">Reference proteome</keyword>
<evidence type="ECO:0000313" key="2">
    <source>
        <dbReference type="Proteomes" id="UP001465331"/>
    </source>
</evidence>
<protein>
    <submittedName>
        <fullName evidence="1">Type I-U CRISPR-associated protein Csb2</fullName>
    </submittedName>
</protein>